<evidence type="ECO:0000259" key="4">
    <source>
        <dbReference type="Pfam" id="PF00248"/>
    </source>
</evidence>
<reference evidence="5 6" key="1">
    <citation type="journal article" date="2023" name="Commun. Biol.">
        <title>Genome analysis of Parmales, the sister group of diatoms, reveals the evolutionary specialization of diatoms from phago-mixotrophs to photoautotrophs.</title>
        <authorList>
            <person name="Ban H."/>
            <person name="Sato S."/>
            <person name="Yoshikawa S."/>
            <person name="Yamada K."/>
            <person name="Nakamura Y."/>
            <person name="Ichinomiya M."/>
            <person name="Sato N."/>
            <person name="Blanc-Mathieu R."/>
            <person name="Endo H."/>
            <person name="Kuwata A."/>
            <person name="Ogata H."/>
        </authorList>
    </citation>
    <scope>NUCLEOTIDE SEQUENCE [LARGE SCALE GENOMIC DNA]</scope>
</reference>
<evidence type="ECO:0000256" key="1">
    <source>
        <dbReference type="ARBA" id="ARBA00007905"/>
    </source>
</evidence>
<proteinExistence type="inferred from homology"/>
<protein>
    <recommendedName>
        <fullName evidence="4">NADP-dependent oxidoreductase domain-containing protein</fullName>
    </recommendedName>
</protein>
<dbReference type="InterPro" id="IPR023210">
    <property type="entry name" value="NADP_OxRdtase_dom"/>
</dbReference>
<name>A0ABQ6MQF4_9STRA</name>
<keyword evidence="3" id="KW-0560">Oxidoreductase</keyword>
<accession>A0ABQ6MQF4</accession>
<dbReference type="InterPro" id="IPR018170">
    <property type="entry name" value="Aldo/ket_reductase_CS"/>
</dbReference>
<evidence type="ECO:0000313" key="6">
    <source>
        <dbReference type="Proteomes" id="UP001165060"/>
    </source>
</evidence>
<dbReference type="SUPFAM" id="SSF51430">
    <property type="entry name" value="NAD(P)-linked oxidoreductase"/>
    <property type="match status" value="1"/>
</dbReference>
<dbReference type="CDD" id="cd19071">
    <property type="entry name" value="AKR_AKR1-5-like"/>
    <property type="match status" value="1"/>
</dbReference>
<feature type="domain" description="NADP-dependent oxidoreductase" evidence="4">
    <location>
        <begin position="28"/>
        <end position="287"/>
    </location>
</feature>
<dbReference type="PANTHER" id="PTHR43827:SF3">
    <property type="entry name" value="NADP-DEPENDENT OXIDOREDUCTASE DOMAIN-CONTAINING PROTEIN"/>
    <property type="match status" value="1"/>
</dbReference>
<dbReference type="Pfam" id="PF00248">
    <property type="entry name" value="Aldo_ket_red"/>
    <property type="match status" value="1"/>
</dbReference>
<dbReference type="InterPro" id="IPR020471">
    <property type="entry name" value="AKR"/>
</dbReference>
<comment type="caution">
    <text evidence="5">The sequence shown here is derived from an EMBL/GenBank/DDBJ whole genome shotgun (WGS) entry which is preliminary data.</text>
</comment>
<dbReference type="Gene3D" id="3.20.20.100">
    <property type="entry name" value="NADP-dependent oxidoreductase domain"/>
    <property type="match status" value="1"/>
</dbReference>
<dbReference type="EMBL" id="BRYB01000479">
    <property type="protein sequence ID" value="GMI30865.1"/>
    <property type="molecule type" value="Genomic_DNA"/>
</dbReference>
<gene>
    <name evidence="5" type="ORF">TeGR_g7233</name>
</gene>
<dbReference type="PROSITE" id="PS00062">
    <property type="entry name" value="ALDOKETO_REDUCTASE_2"/>
    <property type="match status" value="1"/>
</dbReference>
<dbReference type="InterPro" id="IPR036812">
    <property type="entry name" value="NAD(P)_OxRdtase_dom_sf"/>
</dbReference>
<evidence type="ECO:0000313" key="5">
    <source>
        <dbReference type="EMBL" id="GMI30865.1"/>
    </source>
</evidence>
<evidence type="ECO:0000256" key="3">
    <source>
        <dbReference type="ARBA" id="ARBA00023002"/>
    </source>
</evidence>
<keyword evidence="2" id="KW-0521">NADP</keyword>
<keyword evidence="6" id="KW-1185">Reference proteome</keyword>
<dbReference type="Proteomes" id="UP001165060">
    <property type="component" value="Unassembled WGS sequence"/>
</dbReference>
<sequence>MLRPPSLLHASLSAQTITLPSGAPHPPLGFGTYKLGVIPASAAGAAASTASPGDAQAVVATALKAGYRFLDCAQFYANEPAVGRAIAGSGVGRGELFLASKVWTDTVEKGPDAVRAQVRQCLRDLQTDYLDLVCVHWPVPGLHVAAYQALQELHAAGLVRDLGVSNYAVEDYEELVGDGGTTVPVAVNQIEINPFLYRRETIEYFQSKGVVLQSYRSLRDGKEFGNPTLLRVASKHGRSAAQVLGRWCVQKGAVYIPKSAREERMRENADVLDWELDGEDMELLDGLTTEAAKRKFLDSYRIGIVRDTSLEGTQVGQERVITVD</sequence>
<dbReference type="PRINTS" id="PR00069">
    <property type="entry name" value="ALDKETRDTASE"/>
</dbReference>
<evidence type="ECO:0000256" key="2">
    <source>
        <dbReference type="ARBA" id="ARBA00022857"/>
    </source>
</evidence>
<organism evidence="5 6">
    <name type="scientific">Tetraparma gracilis</name>
    <dbReference type="NCBI Taxonomy" id="2962635"/>
    <lineage>
        <taxon>Eukaryota</taxon>
        <taxon>Sar</taxon>
        <taxon>Stramenopiles</taxon>
        <taxon>Ochrophyta</taxon>
        <taxon>Bolidophyceae</taxon>
        <taxon>Parmales</taxon>
        <taxon>Triparmaceae</taxon>
        <taxon>Tetraparma</taxon>
    </lineage>
</organism>
<comment type="similarity">
    <text evidence="1">Belongs to the aldo/keto reductase family.</text>
</comment>
<dbReference type="PIRSF" id="PIRSF000097">
    <property type="entry name" value="AKR"/>
    <property type="match status" value="1"/>
</dbReference>
<dbReference type="PANTHER" id="PTHR43827">
    <property type="entry name" value="2,5-DIKETO-D-GLUCONIC ACID REDUCTASE"/>
    <property type="match status" value="1"/>
</dbReference>